<keyword evidence="4" id="KW-0812">Transmembrane</keyword>
<comment type="subcellular location">
    <subcellularLocation>
        <location evidence="1">Membrane</location>
    </subcellularLocation>
</comment>
<evidence type="ECO:0000256" key="1">
    <source>
        <dbReference type="ARBA" id="ARBA00004370"/>
    </source>
</evidence>
<feature type="region of interest" description="Disordered" evidence="3">
    <location>
        <begin position="204"/>
        <end position="241"/>
    </location>
</feature>
<keyword evidence="4" id="KW-1133">Transmembrane helix</keyword>
<sequence length="241" mass="26880">MTVETDSERRRAARRAGRDDKRERKRDDKGERKRDDEREPEGSGKTPAAGRRSPATPMLALLGCACLVLAVCCLYLWHQEIHDRAVTRARDDARAAAQSEAKDLLSYNYKTLDYDLSKAKSEMTPGMAKSFGDYWQIFRPSVEKSQTQALTQIQVTGVTDATPTRVEVVLFVKMISVNAAHKEPQVDTSWPRLQMQKIGKKWLIDGPRMTTPPPASASPTPAPSTSKKPPSKTSPKTSKRP</sequence>
<gene>
    <name evidence="5" type="ORF">ACFFNX_08535</name>
</gene>
<evidence type="ECO:0000313" key="6">
    <source>
        <dbReference type="Proteomes" id="UP001589627"/>
    </source>
</evidence>
<evidence type="ECO:0000256" key="4">
    <source>
        <dbReference type="SAM" id="Phobius"/>
    </source>
</evidence>
<dbReference type="EMBL" id="JBHLZP010000042">
    <property type="protein sequence ID" value="MFB9832232.1"/>
    <property type="molecule type" value="Genomic_DNA"/>
</dbReference>
<comment type="caution">
    <text evidence="5">The sequence shown here is derived from an EMBL/GenBank/DDBJ whole genome shotgun (WGS) entry which is preliminary data.</text>
</comment>
<feature type="transmembrane region" description="Helical" evidence="4">
    <location>
        <begin position="59"/>
        <end position="78"/>
    </location>
</feature>
<feature type="region of interest" description="Disordered" evidence="3">
    <location>
        <begin position="1"/>
        <end position="54"/>
    </location>
</feature>
<feature type="compositionally biased region" description="Basic and acidic residues" evidence="3">
    <location>
        <begin position="1"/>
        <end position="42"/>
    </location>
</feature>
<dbReference type="PANTHER" id="PTHR37042">
    <property type="entry name" value="OUTER MEMBRANE PROTEIN RV1973"/>
    <property type="match status" value="1"/>
</dbReference>
<feature type="compositionally biased region" description="Pro residues" evidence="3">
    <location>
        <begin position="210"/>
        <end position="222"/>
    </location>
</feature>
<keyword evidence="2 4" id="KW-0472">Membrane</keyword>
<accession>A0ABV5YDU3</accession>
<evidence type="ECO:0000256" key="2">
    <source>
        <dbReference type="ARBA" id="ARBA00023136"/>
    </source>
</evidence>
<name>A0ABV5YDU3_9ACTN</name>
<organism evidence="5 6">
    <name type="scientific">Actinoallomurus acaciae</name>
    <dbReference type="NCBI Taxonomy" id="502577"/>
    <lineage>
        <taxon>Bacteria</taxon>
        <taxon>Bacillati</taxon>
        <taxon>Actinomycetota</taxon>
        <taxon>Actinomycetes</taxon>
        <taxon>Streptosporangiales</taxon>
        <taxon>Thermomonosporaceae</taxon>
        <taxon>Actinoallomurus</taxon>
    </lineage>
</organism>
<keyword evidence="6" id="KW-1185">Reference proteome</keyword>
<evidence type="ECO:0008006" key="7">
    <source>
        <dbReference type="Google" id="ProtNLM"/>
    </source>
</evidence>
<protein>
    <recommendedName>
        <fullName evidence="7">Mce-associated membrane protein</fullName>
    </recommendedName>
</protein>
<evidence type="ECO:0000256" key="3">
    <source>
        <dbReference type="SAM" id="MobiDB-lite"/>
    </source>
</evidence>
<dbReference type="Proteomes" id="UP001589627">
    <property type="component" value="Unassembled WGS sequence"/>
</dbReference>
<proteinExistence type="predicted"/>
<dbReference type="PANTHER" id="PTHR37042:SF4">
    <property type="entry name" value="OUTER MEMBRANE PROTEIN RV1973"/>
    <property type="match status" value="1"/>
</dbReference>
<evidence type="ECO:0000313" key="5">
    <source>
        <dbReference type="EMBL" id="MFB9832232.1"/>
    </source>
</evidence>
<reference evidence="5 6" key="1">
    <citation type="submission" date="2024-09" db="EMBL/GenBank/DDBJ databases">
        <authorList>
            <person name="Sun Q."/>
            <person name="Mori K."/>
        </authorList>
    </citation>
    <scope>NUCLEOTIDE SEQUENCE [LARGE SCALE GENOMIC DNA]</scope>
    <source>
        <strain evidence="5 6">TBRC 0563</strain>
    </source>
</reference>
<feature type="compositionally biased region" description="Low complexity" evidence="3">
    <location>
        <begin position="223"/>
        <end position="241"/>
    </location>
</feature>